<organism evidence="1 2">
    <name type="scientific">Spirosoma telluris</name>
    <dbReference type="NCBI Taxonomy" id="2183553"/>
    <lineage>
        <taxon>Bacteria</taxon>
        <taxon>Pseudomonadati</taxon>
        <taxon>Bacteroidota</taxon>
        <taxon>Cytophagia</taxon>
        <taxon>Cytophagales</taxon>
        <taxon>Cytophagaceae</taxon>
        <taxon>Spirosoma</taxon>
    </lineage>
</organism>
<dbReference type="Proteomes" id="UP000249016">
    <property type="component" value="Unassembled WGS sequence"/>
</dbReference>
<sequence>MNCNSVRHPITVGLTFLSPSVSILLKKQVPLAAILSGILFIRLVELLHAPRIVTYLLTETKFTN</sequence>
<name>A0A327NF37_9BACT</name>
<reference evidence="1 2" key="1">
    <citation type="submission" date="2018-06" db="EMBL/GenBank/DDBJ databases">
        <title>Spirosoma sp. HMF3257 Genome sequencing and assembly.</title>
        <authorList>
            <person name="Kang H."/>
            <person name="Cha I."/>
            <person name="Kim H."/>
            <person name="Kang J."/>
            <person name="Joh K."/>
        </authorList>
    </citation>
    <scope>NUCLEOTIDE SEQUENCE [LARGE SCALE GENOMIC DNA]</scope>
    <source>
        <strain evidence="1 2">HMF3257</strain>
    </source>
</reference>
<proteinExistence type="predicted"/>
<dbReference type="AlphaFoldDB" id="A0A327NF37"/>
<protein>
    <submittedName>
        <fullName evidence="1">Uncharacterized protein</fullName>
    </submittedName>
</protein>
<comment type="caution">
    <text evidence="1">The sequence shown here is derived from an EMBL/GenBank/DDBJ whole genome shotgun (WGS) entry which is preliminary data.</text>
</comment>
<evidence type="ECO:0000313" key="1">
    <source>
        <dbReference type="EMBL" id="RAI73832.1"/>
    </source>
</evidence>
<accession>A0A327NF37</accession>
<gene>
    <name evidence="1" type="ORF">HMF3257_04400</name>
</gene>
<evidence type="ECO:0000313" key="2">
    <source>
        <dbReference type="Proteomes" id="UP000249016"/>
    </source>
</evidence>
<keyword evidence="2" id="KW-1185">Reference proteome</keyword>
<dbReference type="EMBL" id="QLII01000001">
    <property type="protein sequence ID" value="RAI73832.1"/>
    <property type="molecule type" value="Genomic_DNA"/>
</dbReference>